<dbReference type="RefSeq" id="WP_026655606.1">
    <property type="nucleotide sequence ID" value="NC_022538.1"/>
</dbReference>
<dbReference type="CDD" id="cd07762">
    <property type="entry name" value="CYTH-like_Pase_1"/>
    <property type="match status" value="1"/>
</dbReference>
<dbReference type="PIRSF" id="PIRSF012526">
    <property type="entry name" value="CYTH_UCP012526"/>
    <property type="match status" value="1"/>
</dbReference>
<dbReference type="Proteomes" id="UP000032740">
    <property type="component" value="Chromosome"/>
</dbReference>
<dbReference type="InterPro" id="IPR009195">
    <property type="entry name" value="Uncharacterised_YjbK"/>
</dbReference>
<proteinExistence type="predicted"/>
<evidence type="ECO:0000313" key="2">
    <source>
        <dbReference type="EMBL" id="CCV63842.1"/>
    </source>
</evidence>
<evidence type="ECO:0000313" key="3">
    <source>
        <dbReference type="Proteomes" id="UP000032740"/>
    </source>
</evidence>
<dbReference type="Gene3D" id="2.40.320.10">
    <property type="entry name" value="Hypothetical Protein Pfu-838710-001"/>
    <property type="match status" value="1"/>
</dbReference>
<dbReference type="STRING" id="1318466.BN85402650"/>
<accession>U4KK11</accession>
<reference evidence="2 3" key="1">
    <citation type="journal article" date="2013" name="J. Mol. Microbiol. Biotechnol.">
        <title>Analysis of the Complete Genomes of Acholeplasma brassicae , A. palmae and A. laidlawii and Their Comparison to the Obligate Parasites from ' Candidatus Phytoplasma'.</title>
        <authorList>
            <person name="Kube M."/>
            <person name="Siewert C."/>
            <person name="Migdoll A.M."/>
            <person name="Duduk B."/>
            <person name="Holz S."/>
            <person name="Rabus R."/>
            <person name="Seemuller E."/>
            <person name="Mitrovic J."/>
            <person name="Muller I."/>
            <person name="Buttner C."/>
            <person name="Reinhardt R."/>
        </authorList>
    </citation>
    <scope>NUCLEOTIDE SEQUENCE [LARGE SCALE GENOMIC DNA]</scope>
    <source>
        <strain evidence="2 3">J233</strain>
    </source>
</reference>
<dbReference type="InterPro" id="IPR023577">
    <property type="entry name" value="CYTH_domain"/>
</dbReference>
<dbReference type="OrthoDB" id="384378at2"/>
<organism evidence="2 3">
    <name type="scientific">Alteracholeplasma palmae (strain ATCC 49389 / J233)</name>
    <name type="common">Acholeplasma palmae</name>
    <dbReference type="NCBI Taxonomy" id="1318466"/>
    <lineage>
        <taxon>Bacteria</taxon>
        <taxon>Bacillati</taxon>
        <taxon>Mycoplasmatota</taxon>
        <taxon>Mollicutes</taxon>
        <taxon>Acholeplasmatales</taxon>
        <taxon>Acholeplasmataceae</taxon>
        <taxon>Acholeplasma</taxon>
    </lineage>
</organism>
<dbReference type="Pfam" id="PF01928">
    <property type="entry name" value="CYTH"/>
    <property type="match status" value="1"/>
</dbReference>
<sequence>MKKNIEIEFKTAVSEKVYQDLLEEFGLESNVFKQTNYYFDTDTLDLNKQQIVLRIRKKGNDYYKVTLKSQSDHGAYEYHVLLTPEQANEMLENGFNTKDFFDHVDYFVTFKTSLDNLRARTPYEVGTLFFDRCDYCGITEYEIEYEVDNFEEGKVAFNQFLENHQIEFKPTRRKSDRALTCIVK</sequence>
<dbReference type="KEGG" id="apal:BN85402650"/>
<protein>
    <submittedName>
        <fullName evidence="2">Adenylate cyclase</fullName>
        <ecNumber evidence="2">4.6.1.1</ecNumber>
    </submittedName>
</protein>
<dbReference type="SMART" id="SM01118">
    <property type="entry name" value="CYTH"/>
    <property type="match status" value="1"/>
</dbReference>
<dbReference type="EMBL" id="FO681347">
    <property type="protein sequence ID" value="CCV63842.1"/>
    <property type="molecule type" value="Genomic_DNA"/>
</dbReference>
<keyword evidence="3" id="KW-1185">Reference proteome</keyword>
<dbReference type="SUPFAM" id="SSF55154">
    <property type="entry name" value="CYTH-like phosphatases"/>
    <property type="match status" value="1"/>
</dbReference>
<evidence type="ECO:0000259" key="1">
    <source>
        <dbReference type="PROSITE" id="PS51707"/>
    </source>
</evidence>
<dbReference type="EC" id="4.6.1.1" evidence="2"/>
<dbReference type="AlphaFoldDB" id="U4KK11"/>
<dbReference type="PROSITE" id="PS51707">
    <property type="entry name" value="CYTH"/>
    <property type="match status" value="1"/>
</dbReference>
<dbReference type="HOGENOM" id="CLU_088898_1_0_14"/>
<name>U4KK11_ALTPJ</name>
<gene>
    <name evidence="2" type="primary">cyaA</name>
    <name evidence="2" type="ORF">BN85402650</name>
</gene>
<dbReference type="InterPro" id="IPR033469">
    <property type="entry name" value="CYTH-like_dom_sf"/>
</dbReference>
<keyword evidence="2" id="KW-0456">Lyase</keyword>
<feature type="domain" description="CYTH" evidence="1">
    <location>
        <begin position="4"/>
        <end position="184"/>
    </location>
</feature>
<dbReference type="GO" id="GO:0004016">
    <property type="term" value="F:adenylate cyclase activity"/>
    <property type="evidence" value="ECO:0007669"/>
    <property type="project" value="UniProtKB-EC"/>
</dbReference>